<dbReference type="EMBL" id="KZ084126">
    <property type="protein sequence ID" value="OSC99641.1"/>
    <property type="molecule type" value="Genomic_DNA"/>
</dbReference>
<dbReference type="InterPro" id="IPR032675">
    <property type="entry name" value="LRR_dom_sf"/>
</dbReference>
<name>A0A1Y2IIA0_TRAC3</name>
<reference evidence="1 2" key="1">
    <citation type="journal article" date="2015" name="Biotechnol. Biofuels">
        <title>Enhanced degradation of softwood versus hardwood by the white-rot fungus Pycnoporus coccineus.</title>
        <authorList>
            <person name="Couturier M."/>
            <person name="Navarro D."/>
            <person name="Chevret D."/>
            <person name="Henrissat B."/>
            <person name="Piumi F."/>
            <person name="Ruiz-Duenas F.J."/>
            <person name="Martinez A.T."/>
            <person name="Grigoriev I.V."/>
            <person name="Riley R."/>
            <person name="Lipzen A."/>
            <person name="Berrin J.G."/>
            <person name="Master E.R."/>
            <person name="Rosso M.N."/>
        </authorList>
    </citation>
    <scope>NUCLEOTIDE SEQUENCE [LARGE SCALE GENOMIC DNA]</scope>
    <source>
        <strain evidence="1 2">BRFM310</strain>
    </source>
</reference>
<dbReference type="Gene3D" id="3.80.10.10">
    <property type="entry name" value="Ribonuclease Inhibitor"/>
    <property type="match status" value="1"/>
</dbReference>
<evidence type="ECO:0000313" key="2">
    <source>
        <dbReference type="Proteomes" id="UP000193067"/>
    </source>
</evidence>
<dbReference type="STRING" id="1353009.A0A1Y2IIA0"/>
<organism evidence="1 2">
    <name type="scientific">Trametes coccinea (strain BRFM310)</name>
    <name type="common">Pycnoporus coccineus</name>
    <dbReference type="NCBI Taxonomy" id="1353009"/>
    <lineage>
        <taxon>Eukaryota</taxon>
        <taxon>Fungi</taxon>
        <taxon>Dikarya</taxon>
        <taxon>Basidiomycota</taxon>
        <taxon>Agaricomycotina</taxon>
        <taxon>Agaricomycetes</taxon>
        <taxon>Polyporales</taxon>
        <taxon>Polyporaceae</taxon>
        <taxon>Trametes</taxon>
    </lineage>
</organism>
<proteinExistence type="predicted"/>
<keyword evidence="2" id="KW-1185">Reference proteome</keyword>
<evidence type="ECO:0000313" key="1">
    <source>
        <dbReference type="EMBL" id="OSC99641.1"/>
    </source>
</evidence>
<dbReference type="OrthoDB" id="2757234at2759"/>
<dbReference type="InterPro" id="IPR036047">
    <property type="entry name" value="F-box-like_dom_sf"/>
</dbReference>
<gene>
    <name evidence="1" type="ORF">PYCCODRAFT_1479775</name>
</gene>
<accession>A0A1Y2IIA0</accession>
<dbReference type="SUPFAM" id="SSF81383">
    <property type="entry name" value="F-box domain"/>
    <property type="match status" value="1"/>
</dbReference>
<dbReference type="AlphaFoldDB" id="A0A1Y2IIA0"/>
<dbReference type="PANTHER" id="PTHR38926">
    <property type="entry name" value="F-BOX DOMAIN CONTAINING PROTEIN, EXPRESSED"/>
    <property type="match status" value="1"/>
</dbReference>
<dbReference type="PANTHER" id="PTHR38926:SF72">
    <property type="entry name" value="IM:7136021-RELATED"/>
    <property type="match status" value="1"/>
</dbReference>
<dbReference type="Proteomes" id="UP000193067">
    <property type="component" value="Unassembled WGS sequence"/>
</dbReference>
<protein>
    <submittedName>
        <fullName evidence="1">Uncharacterized protein</fullName>
    </submittedName>
</protein>
<dbReference type="Gene3D" id="1.20.1280.50">
    <property type="match status" value="1"/>
</dbReference>
<sequence length="557" mass="63188">MIPMATHRLIKNEVELSAVTRPIDRLPPELLVYIFQWVQWLCGWSANETYRGDCARSWIALTWVCRQWRNIALSSPILWSYIDCRELPLDLECVTAFIERASGALLDVASDAGGDLESLLQVVLAPGNNLRSLALRVSSDGTSEKQLTSLLALLPDTMPTLRKLKLETFNEWLSDAWHDYKPDRTQFPALLDISFYSFHFPWDSLIYESLRILDLSSIRYPPSAARFLQILEACPQLESLTYDQYMSDRGLFTSMDASEQVVTLPRLRQLKFANTLHAVAYVYDRLCVPSSCSIITRFIVSDGALSSTGPIHAMLPRQRVFRNILSDVTSLRLTVDDQIVYLGFETQDGASFTDITGMIDDPQLDIPTLNSLLNLFAKAPLTTFRFYDPSNLHRVSAAMWITLFNRFPQLQHVDVGHTFQYIHDQKEGFSPLLEALQACRPEDGQLYAPGLQTLTVQTMIVDQPLAHALVSLVTLRALKGVPLKELVFKNSRCSRTVDLDAFMAQLKRHVEVSVVDISCCTGYHKTDTLYYVYEPVAMDEDYVEDEIDSVDLMDVDE</sequence>